<reference evidence="1 2" key="1">
    <citation type="submission" date="2024-03" db="EMBL/GenBank/DDBJ databases">
        <title>Human intestinal bacterial collection.</title>
        <authorList>
            <person name="Pauvert C."/>
            <person name="Hitch T.C.A."/>
            <person name="Clavel T."/>
        </authorList>
    </citation>
    <scope>NUCLEOTIDE SEQUENCE [LARGE SCALE GENOMIC DNA]</scope>
    <source>
        <strain evidence="1 2">CLA-AA-H175</strain>
    </source>
</reference>
<dbReference type="EMBL" id="JBBMEO010000003">
    <property type="protein sequence ID" value="MEQ2361402.1"/>
    <property type="molecule type" value="Genomic_DNA"/>
</dbReference>
<name>A0ABV1AU75_9FIRM</name>
<accession>A0ABV1AU75</accession>
<sequence>MTELNLILSKNGQAQLADGSSTLNMGYEGNKSVYALRISPRDEWANLTISAYWHTPNKEITPPATLFANNVANVPAIVTAISGEGKVTFQGIRDGVIVTSADVPYTVGENSGTEMADLPDEGSTTWEQLIAATQASADAARKAQAATEKAATGLEAVLTASAAAHNGIFRGKNLGSAPTEAQLAAIKAGTFDDLYVGDYWSNGGVNYRIAAFDYYLKSGDTSFDCHHVVIVPDTQLYTHNMNATNTTEGGYINSLMRLEGLAQAKEKAVAVFGADHVLTHRVFLTNAVTNGKPSGGAWFDSDVELMNENMVYGSHIFAPASDGSTIPTNYTVEKSQLPLFQLAPHLISNRQWFWLRDVVSSAFFASVSYGGNAYYDIASIEGGVRPAFPIG</sequence>
<organism evidence="1 2">
    <name type="scientific">Faecalibacterium tardum</name>
    <dbReference type="NCBI Taxonomy" id="3133156"/>
    <lineage>
        <taxon>Bacteria</taxon>
        <taxon>Bacillati</taxon>
        <taxon>Bacillota</taxon>
        <taxon>Clostridia</taxon>
        <taxon>Eubacteriales</taxon>
        <taxon>Oscillospiraceae</taxon>
        <taxon>Faecalibacterium</taxon>
    </lineage>
</organism>
<dbReference type="Proteomes" id="UP001457197">
    <property type="component" value="Unassembled WGS sequence"/>
</dbReference>
<evidence type="ECO:0000313" key="1">
    <source>
        <dbReference type="EMBL" id="MEQ2361402.1"/>
    </source>
</evidence>
<gene>
    <name evidence="1" type="ORF">WMO44_04445</name>
</gene>
<dbReference type="RefSeq" id="WP_349151874.1">
    <property type="nucleotide sequence ID" value="NZ_JBBMEO010000003.1"/>
</dbReference>
<proteinExistence type="predicted"/>
<keyword evidence="2" id="KW-1185">Reference proteome</keyword>
<protein>
    <submittedName>
        <fullName evidence="1">Uncharacterized protein</fullName>
    </submittedName>
</protein>
<evidence type="ECO:0000313" key="2">
    <source>
        <dbReference type="Proteomes" id="UP001457197"/>
    </source>
</evidence>
<comment type="caution">
    <text evidence="1">The sequence shown here is derived from an EMBL/GenBank/DDBJ whole genome shotgun (WGS) entry which is preliminary data.</text>
</comment>